<keyword evidence="2" id="KW-1185">Reference proteome</keyword>
<reference evidence="1 2" key="1">
    <citation type="journal article" date="2020" name="Nat. Commun.">
        <title>Donkey genomes provide new insights into domestication and selection for coat color.</title>
        <authorList>
            <person name="Wang"/>
            <person name="C."/>
            <person name="Li"/>
            <person name="H."/>
            <person name="Guo"/>
            <person name="Y."/>
            <person name="Huang"/>
            <person name="J."/>
            <person name="Sun"/>
            <person name="Y."/>
            <person name="Min"/>
            <person name="J."/>
            <person name="Wang"/>
            <person name="J."/>
            <person name="Fang"/>
            <person name="X."/>
            <person name="Zhao"/>
            <person name="Z."/>
            <person name="Wang"/>
            <person name="S."/>
            <person name="Zhang"/>
            <person name="Y."/>
            <person name="Liu"/>
            <person name="Q."/>
            <person name="Jiang"/>
            <person name="Q."/>
            <person name="Wang"/>
            <person name="X."/>
            <person name="Guo"/>
            <person name="Y."/>
            <person name="Yang"/>
            <person name="C."/>
            <person name="Wang"/>
            <person name="Y."/>
            <person name="Tian"/>
            <person name="F."/>
            <person name="Zhuang"/>
            <person name="G."/>
            <person name="Fan"/>
            <person name="Y."/>
            <person name="Gao"/>
            <person name="Q."/>
            <person name="Li"/>
            <person name="Y."/>
            <person name="Ju"/>
            <person name="Z."/>
            <person name="Li"/>
            <person name="J."/>
            <person name="Li"/>
            <person name="R."/>
            <person name="Hou"/>
            <person name="M."/>
            <person name="Yang"/>
            <person name="G."/>
            <person name="Liu"/>
            <person name="G."/>
            <person name="Liu"/>
            <person name="W."/>
            <person name="Guo"/>
            <person name="J."/>
            <person name="Pan"/>
            <person name="S."/>
            <person name="Fan"/>
            <person name="G."/>
            <person name="Zhang"/>
            <person name="W."/>
            <person name="Zhang"/>
            <person name="R."/>
            <person name="Yu"/>
            <person name="J."/>
            <person name="Zhang"/>
            <person name="X."/>
            <person name="Yin"/>
            <person name="Q."/>
            <person name="Ji"/>
            <person name="C."/>
            <person name="Jin"/>
            <person name="Y."/>
            <person name="Yue"/>
            <person name="G."/>
            <person name="Liu"/>
            <person name="M."/>
            <person name="Xu"/>
            <person name="J."/>
            <person name="Liu"/>
            <person name="S."/>
            <person name="Jordana"/>
            <person name="J."/>
            <person name="Noce"/>
            <person name="A."/>
            <person name="Amills"/>
            <person name="M."/>
            <person name="Wu"/>
            <person name="D.D."/>
            <person name="Li"/>
            <person name="S."/>
            <person name="Zhou"/>
            <person name="X. and Zhong"/>
            <person name="J."/>
        </authorList>
    </citation>
    <scope>NUCLEOTIDE SEQUENCE [LARGE SCALE GENOMIC DNA]</scope>
</reference>
<name>A0A9L0K2G5_EQUAS</name>
<organism evidence="1 2">
    <name type="scientific">Equus asinus</name>
    <name type="common">Donkey</name>
    <name type="synonym">Equus africanus asinus</name>
    <dbReference type="NCBI Taxonomy" id="9793"/>
    <lineage>
        <taxon>Eukaryota</taxon>
        <taxon>Metazoa</taxon>
        <taxon>Chordata</taxon>
        <taxon>Craniata</taxon>
        <taxon>Vertebrata</taxon>
        <taxon>Euteleostomi</taxon>
        <taxon>Mammalia</taxon>
        <taxon>Eutheria</taxon>
        <taxon>Laurasiatheria</taxon>
        <taxon>Perissodactyla</taxon>
        <taxon>Equidae</taxon>
        <taxon>Equus</taxon>
    </lineage>
</organism>
<dbReference type="Ensembl" id="ENSEAST00005038845.1">
    <property type="protein sequence ID" value="ENSEASP00005058978.1"/>
    <property type="gene ID" value="ENSEASG00005032829.1"/>
</dbReference>
<dbReference type="Proteomes" id="UP000694387">
    <property type="component" value="Chromosome 28"/>
</dbReference>
<reference evidence="1" key="3">
    <citation type="submission" date="2025-09" db="UniProtKB">
        <authorList>
            <consortium name="Ensembl"/>
        </authorList>
    </citation>
    <scope>IDENTIFICATION</scope>
</reference>
<dbReference type="AlphaFoldDB" id="A0A9L0K2G5"/>
<evidence type="ECO:0000313" key="2">
    <source>
        <dbReference type="Proteomes" id="UP000694387"/>
    </source>
</evidence>
<protein>
    <submittedName>
        <fullName evidence="1">Uncharacterized protein</fullName>
    </submittedName>
</protein>
<accession>A0A9L0K2G5</accession>
<proteinExistence type="predicted"/>
<evidence type="ECO:0000313" key="1">
    <source>
        <dbReference type="Ensembl" id="ENSEASP00005058978.1"/>
    </source>
</evidence>
<reference evidence="1" key="2">
    <citation type="submission" date="2025-08" db="UniProtKB">
        <authorList>
            <consortium name="Ensembl"/>
        </authorList>
    </citation>
    <scope>IDENTIFICATION</scope>
</reference>
<sequence>MKHSGPRKERQMRDGTRAPWNVGSMECGLHGMWAPWNMGIYGMWGSKDWEPLRTWDPWNVGLHVTWTPWNMGFHGTWAPWNMGSMECGLHGMWAPWNVWAESILSCLVCSCPCGRWPT</sequence>